<protein>
    <submittedName>
        <fullName evidence="2">Uncharacterized protein</fullName>
    </submittedName>
</protein>
<feature type="transmembrane region" description="Helical" evidence="1">
    <location>
        <begin position="434"/>
        <end position="454"/>
    </location>
</feature>
<organism evidence="2 3">
    <name type="scientific">Plectonema radiosum NIES-515</name>
    <dbReference type="NCBI Taxonomy" id="2986073"/>
    <lineage>
        <taxon>Bacteria</taxon>
        <taxon>Bacillati</taxon>
        <taxon>Cyanobacteriota</taxon>
        <taxon>Cyanophyceae</taxon>
        <taxon>Oscillatoriophycideae</taxon>
        <taxon>Oscillatoriales</taxon>
        <taxon>Microcoleaceae</taxon>
        <taxon>Plectonema</taxon>
    </lineage>
</organism>
<comment type="caution">
    <text evidence="2">The sequence shown here is derived from an EMBL/GenBank/DDBJ whole genome shotgun (WGS) entry which is preliminary data.</text>
</comment>
<accession>A0ABT3AYX6</accession>
<proteinExistence type="predicted"/>
<evidence type="ECO:0000256" key="1">
    <source>
        <dbReference type="SAM" id="Phobius"/>
    </source>
</evidence>
<evidence type="ECO:0000313" key="2">
    <source>
        <dbReference type="EMBL" id="MCV3214195.1"/>
    </source>
</evidence>
<reference evidence="2 3" key="1">
    <citation type="submission" date="2022-10" db="EMBL/GenBank/DDBJ databases">
        <title>Identification of biosynthetic pathway for the production of the potent trypsin inhibitor radiosumin.</title>
        <authorList>
            <person name="Fewer D.P."/>
            <person name="Delbaje E."/>
            <person name="Ouyang X."/>
            <person name="Agostino P.D."/>
            <person name="Wahlsten M."/>
            <person name="Jokela J."/>
            <person name="Permi P."/>
            <person name="Haapaniemi E."/>
            <person name="Koistinen H."/>
        </authorList>
    </citation>
    <scope>NUCLEOTIDE SEQUENCE [LARGE SCALE GENOMIC DNA]</scope>
    <source>
        <strain evidence="2 3">NIES-515</strain>
    </source>
</reference>
<evidence type="ECO:0000313" key="3">
    <source>
        <dbReference type="Proteomes" id="UP001526143"/>
    </source>
</evidence>
<feature type="transmembrane region" description="Helical" evidence="1">
    <location>
        <begin position="23"/>
        <end position="43"/>
    </location>
</feature>
<feature type="transmembrane region" description="Helical" evidence="1">
    <location>
        <begin position="198"/>
        <end position="219"/>
    </location>
</feature>
<keyword evidence="1" id="KW-1133">Transmembrane helix</keyword>
<dbReference type="EMBL" id="JAOWRF010000175">
    <property type="protein sequence ID" value="MCV3214195.1"/>
    <property type="molecule type" value="Genomic_DNA"/>
</dbReference>
<feature type="transmembrane region" description="Helical" evidence="1">
    <location>
        <begin position="231"/>
        <end position="250"/>
    </location>
</feature>
<keyword evidence="1" id="KW-0812">Transmembrane</keyword>
<gene>
    <name evidence="2" type="ORF">OGM63_11850</name>
</gene>
<dbReference type="RefSeq" id="WP_263745759.1">
    <property type="nucleotide sequence ID" value="NZ_JAOWRF010000175.1"/>
</dbReference>
<dbReference type="Proteomes" id="UP001526143">
    <property type="component" value="Unassembled WGS sequence"/>
</dbReference>
<sequence length="462" mass="50897">MSKIITASNKAIKKLNTPQLLQGGLYLTWATSLLILVSTISGIQGQRHAINTIGKDATPSITTAQRLKDAAAGMDAYVANELLLPSGQNQDAVKGYNERYEKLTQRLVAAAENITYGDKERKPIETLQLELGNYIAKIQQARDFHERRDPNNMLVAYRSAAEIMDQKLLPAADALDKVNVDALNVTYNQVKFDSGKSLFFIVISGIALISVLIGLQIFLSQRTRRTFNPMLLAATAIAIAFLNYTTGAFLSASQNLRIAKEDAFNSMYALRQARALGYIANSTESRYLLDSAFALNHEQAFFNNINKIAKLPDGETFETVAAAVSIPNFPNYKADGFTGLLADQVKNLTFAGEREATVKNLITLGTYVAIDKQIRQLERSGKHTEAIALCLGNNKGQSNWAFDELKKANQKSFDINQAAFDKAIKQGFKEVDGFEYITPVTLSAIALLTLFGLLPRLKEYST</sequence>
<keyword evidence="3" id="KW-1185">Reference proteome</keyword>
<keyword evidence="1" id="KW-0472">Membrane</keyword>
<name>A0ABT3AYX6_9CYAN</name>